<protein>
    <submittedName>
        <fullName evidence="2">Dihydrofolate reductase family protein</fullName>
    </submittedName>
</protein>
<accession>A0A7X0VF69</accession>
<comment type="caution">
    <text evidence="2">The sequence shown here is derived from an EMBL/GenBank/DDBJ whole genome shotgun (WGS) entry which is preliminary data.</text>
</comment>
<gene>
    <name evidence="2" type="ORF">H7C19_09755</name>
</gene>
<name>A0A7X0VF69_9BACL</name>
<dbReference type="AlphaFoldDB" id="A0A7X0VF69"/>
<dbReference type="Proteomes" id="UP000547209">
    <property type="component" value="Unassembled WGS sequence"/>
</dbReference>
<dbReference type="PANTHER" id="PTHR38011">
    <property type="entry name" value="DIHYDROFOLATE REDUCTASE FAMILY PROTEIN (AFU_ORTHOLOGUE AFUA_8G06820)"/>
    <property type="match status" value="1"/>
</dbReference>
<dbReference type="Pfam" id="PF01872">
    <property type="entry name" value="RibD_C"/>
    <property type="match status" value="1"/>
</dbReference>
<dbReference type="Gene3D" id="3.40.430.10">
    <property type="entry name" value="Dihydrofolate Reductase, subunit A"/>
    <property type="match status" value="1"/>
</dbReference>
<evidence type="ECO:0000259" key="1">
    <source>
        <dbReference type="Pfam" id="PF01872"/>
    </source>
</evidence>
<evidence type="ECO:0000313" key="3">
    <source>
        <dbReference type="Proteomes" id="UP000547209"/>
    </source>
</evidence>
<dbReference type="PANTHER" id="PTHR38011:SF12">
    <property type="entry name" value="BIFUNCTIONAL DEAMINASE-REDUCTASE DOMAIN PROTEIN"/>
    <property type="match status" value="1"/>
</dbReference>
<dbReference type="EMBL" id="JACJVP010000013">
    <property type="protein sequence ID" value="MBB6670973.1"/>
    <property type="molecule type" value="Genomic_DNA"/>
</dbReference>
<dbReference type="GO" id="GO:0008703">
    <property type="term" value="F:5-amino-6-(5-phosphoribosylamino)uracil reductase activity"/>
    <property type="evidence" value="ECO:0007669"/>
    <property type="project" value="InterPro"/>
</dbReference>
<dbReference type="InterPro" id="IPR002734">
    <property type="entry name" value="RibDG_C"/>
</dbReference>
<organism evidence="2 3">
    <name type="scientific">Cohnella nanjingensis</name>
    <dbReference type="NCBI Taxonomy" id="1387779"/>
    <lineage>
        <taxon>Bacteria</taxon>
        <taxon>Bacillati</taxon>
        <taxon>Bacillota</taxon>
        <taxon>Bacilli</taxon>
        <taxon>Bacillales</taxon>
        <taxon>Paenibacillaceae</taxon>
        <taxon>Cohnella</taxon>
    </lineage>
</organism>
<dbReference type="SUPFAM" id="SSF53597">
    <property type="entry name" value="Dihydrofolate reductase-like"/>
    <property type="match status" value="1"/>
</dbReference>
<dbReference type="InterPro" id="IPR024072">
    <property type="entry name" value="DHFR-like_dom_sf"/>
</dbReference>
<proteinExistence type="predicted"/>
<dbReference type="RefSeq" id="WP_185142462.1">
    <property type="nucleotide sequence ID" value="NZ_JACJVP010000013.1"/>
</dbReference>
<feature type="domain" description="Bacterial bifunctional deaminase-reductase C-terminal" evidence="1">
    <location>
        <begin position="4"/>
        <end position="172"/>
    </location>
</feature>
<reference evidence="2 3" key="1">
    <citation type="submission" date="2020-08" db="EMBL/GenBank/DDBJ databases">
        <title>Cohnella phylogeny.</title>
        <authorList>
            <person name="Dunlap C."/>
        </authorList>
    </citation>
    <scope>NUCLEOTIDE SEQUENCE [LARGE SCALE GENOMIC DNA]</scope>
    <source>
        <strain evidence="2 3">DSM 28246</strain>
    </source>
</reference>
<sequence length="188" mass="20539">MGSVFLDISMSLDGFIAGRDDVVQPLHEWIVDFQTGIFKKSEVMSELFERTGAIVAGRRVYEIASGWGGNHPIRGVPVFVLSHDLPENVPQGGTPFTFVSEGIEAAIREAKAAAGDKDVYVLGGAAVAQQCLQASLLDEIQVHIAPVLLTEGIRLFDHIGSERIRLETNRILESQGITHLQYRIAKSE</sequence>
<dbReference type="GO" id="GO:0009231">
    <property type="term" value="P:riboflavin biosynthetic process"/>
    <property type="evidence" value="ECO:0007669"/>
    <property type="project" value="InterPro"/>
</dbReference>
<evidence type="ECO:0000313" key="2">
    <source>
        <dbReference type="EMBL" id="MBB6670973.1"/>
    </source>
</evidence>
<keyword evidence="3" id="KW-1185">Reference proteome</keyword>
<dbReference type="InterPro" id="IPR050765">
    <property type="entry name" value="Riboflavin_Biosynth_HTPR"/>
</dbReference>